<organism evidence="1 2">
    <name type="scientific">Nocardia aurantia</name>
    <dbReference type="NCBI Taxonomy" id="2585199"/>
    <lineage>
        <taxon>Bacteria</taxon>
        <taxon>Bacillati</taxon>
        <taxon>Actinomycetota</taxon>
        <taxon>Actinomycetes</taxon>
        <taxon>Mycobacteriales</taxon>
        <taxon>Nocardiaceae</taxon>
        <taxon>Nocardia</taxon>
    </lineage>
</organism>
<evidence type="ECO:0008006" key="3">
    <source>
        <dbReference type="Google" id="ProtNLM"/>
    </source>
</evidence>
<keyword evidence="2" id="KW-1185">Reference proteome</keyword>
<protein>
    <recommendedName>
        <fullName evidence="3">DUF1508 domain-containing protein</fullName>
    </recommendedName>
</protein>
<reference evidence="1 2" key="1">
    <citation type="submission" date="2019-10" db="EMBL/GenBank/DDBJ databases">
        <title>Nocardia macrotermitis sp. nov. and Nocardia aurantia sp. nov., isolated from the gut of fungus growing-termite Macrotermes natalensis.</title>
        <authorList>
            <person name="Benndorf R."/>
            <person name="Schwitalla J."/>
            <person name="Martin K."/>
            <person name="De Beer W."/>
            <person name="Kaster A.-K."/>
            <person name="Vollmers J."/>
            <person name="Poulsen M."/>
            <person name="Beemelmanns C."/>
        </authorList>
    </citation>
    <scope>NUCLEOTIDE SEQUENCE [LARGE SCALE GENOMIC DNA]</scope>
    <source>
        <strain evidence="1 2">RB56</strain>
    </source>
</reference>
<dbReference type="EMBL" id="WEGI01000004">
    <property type="protein sequence ID" value="MQY26317.1"/>
    <property type="molecule type" value="Genomic_DNA"/>
</dbReference>
<comment type="caution">
    <text evidence="1">The sequence shown here is derived from an EMBL/GenBank/DDBJ whole genome shotgun (WGS) entry which is preliminary data.</text>
</comment>
<name>A0A7K0DKU2_9NOCA</name>
<proteinExistence type="predicted"/>
<dbReference type="AlphaFoldDB" id="A0A7K0DKU2"/>
<gene>
    <name evidence="1" type="ORF">NRB56_18810</name>
</gene>
<dbReference type="RefSeq" id="WP_319942767.1">
    <property type="nucleotide sequence ID" value="NZ_WEGI01000004.1"/>
</dbReference>
<sequence>MTALGEQLPPQDPVSQFALFSKVDVPGRLVSENAVREQSWCILRAADGWYEVFYYEHGSRTEKLGRAATRTAALRLLGGRLLHADILNRRTAT</sequence>
<dbReference type="Proteomes" id="UP000431401">
    <property type="component" value="Unassembled WGS sequence"/>
</dbReference>
<evidence type="ECO:0000313" key="1">
    <source>
        <dbReference type="EMBL" id="MQY26317.1"/>
    </source>
</evidence>
<accession>A0A7K0DKU2</accession>
<evidence type="ECO:0000313" key="2">
    <source>
        <dbReference type="Proteomes" id="UP000431401"/>
    </source>
</evidence>